<gene>
    <name evidence="3" type="ORF">TASK_LOCUS5265</name>
</gene>
<protein>
    <submittedName>
        <fullName evidence="5">Rab9 effector protein with kelch motifs</fullName>
    </submittedName>
</protein>
<dbReference type="WBParaSite" id="TASK_0000526401-mRNA-1">
    <property type="protein sequence ID" value="TASK_0000526401-mRNA-1"/>
    <property type="gene ID" value="TASK_0000526401"/>
</dbReference>
<dbReference type="EMBL" id="UYRS01018404">
    <property type="protein sequence ID" value="VDK34796.1"/>
    <property type="molecule type" value="Genomic_DNA"/>
</dbReference>
<dbReference type="Gene3D" id="2.120.10.80">
    <property type="entry name" value="Kelch-type beta propeller"/>
    <property type="match status" value="2"/>
</dbReference>
<keyword evidence="4" id="KW-1185">Reference proteome</keyword>
<evidence type="ECO:0000313" key="3">
    <source>
        <dbReference type="EMBL" id="VDK34796.1"/>
    </source>
</evidence>
<dbReference type="STRING" id="60517.A0A158R8E1"/>
<dbReference type="AlphaFoldDB" id="A0A158R8E1"/>
<name>A0A158R8E1_TAEAS</name>
<dbReference type="PANTHER" id="PTHR46093:SF18">
    <property type="entry name" value="FIBRONECTIN TYPE-III DOMAIN-CONTAINING PROTEIN"/>
    <property type="match status" value="1"/>
</dbReference>
<dbReference type="SUPFAM" id="SSF117281">
    <property type="entry name" value="Kelch motif"/>
    <property type="match status" value="1"/>
</dbReference>
<dbReference type="InterPro" id="IPR015915">
    <property type="entry name" value="Kelch-typ_b-propeller"/>
</dbReference>
<reference evidence="3 4" key="2">
    <citation type="submission" date="2018-11" db="EMBL/GenBank/DDBJ databases">
        <authorList>
            <consortium name="Pathogen Informatics"/>
        </authorList>
    </citation>
    <scope>NUCLEOTIDE SEQUENCE [LARGE SCALE GENOMIC DNA]</scope>
</reference>
<evidence type="ECO:0000256" key="1">
    <source>
        <dbReference type="ARBA" id="ARBA00022441"/>
    </source>
</evidence>
<dbReference type="OrthoDB" id="10251809at2759"/>
<dbReference type="Pfam" id="PF24681">
    <property type="entry name" value="Kelch_KLHDC2_KLHL20_DRC7"/>
    <property type="match status" value="2"/>
</dbReference>
<keyword evidence="2" id="KW-0677">Repeat</keyword>
<evidence type="ECO:0000256" key="2">
    <source>
        <dbReference type="ARBA" id="ARBA00022737"/>
    </source>
</evidence>
<dbReference type="Proteomes" id="UP000282613">
    <property type="component" value="Unassembled WGS sequence"/>
</dbReference>
<accession>A0A158R8E1</accession>
<reference evidence="5" key="1">
    <citation type="submission" date="2016-04" db="UniProtKB">
        <authorList>
            <consortium name="WormBaseParasite"/>
        </authorList>
    </citation>
    <scope>IDENTIFICATION</scope>
</reference>
<dbReference type="PANTHER" id="PTHR46093">
    <property type="entry name" value="ACYL-COA-BINDING DOMAIN-CONTAINING PROTEIN 5"/>
    <property type="match status" value="1"/>
</dbReference>
<proteinExistence type="predicted"/>
<evidence type="ECO:0000313" key="4">
    <source>
        <dbReference type="Proteomes" id="UP000282613"/>
    </source>
</evidence>
<organism evidence="5">
    <name type="scientific">Taenia asiatica</name>
    <name type="common">Asian tapeworm</name>
    <dbReference type="NCBI Taxonomy" id="60517"/>
    <lineage>
        <taxon>Eukaryota</taxon>
        <taxon>Metazoa</taxon>
        <taxon>Spiralia</taxon>
        <taxon>Lophotrochozoa</taxon>
        <taxon>Platyhelminthes</taxon>
        <taxon>Cestoda</taxon>
        <taxon>Eucestoda</taxon>
        <taxon>Cyclophyllidea</taxon>
        <taxon>Taeniidae</taxon>
        <taxon>Taenia</taxon>
    </lineage>
</organism>
<evidence type="ECO:0000313" key="5">
    <source>
        <dbReference type="WBParaSite" id="TASK_0000526401-mRNA-1"/>
    </source>
</evidence>
<keyword evidence="1" id="KW-0880">Kelch repeat</keyword>
<sequence length="415" mass="45988">MCAFPLKLGSWRKCEMRNVGKGTALARVGHTAHHLRTDDDSDWLLLLGGADSSSCCKDSLLYSIRNGQVYPIETSDSIPESGFERYEHASVLLDNELVVFGGATAERPLNDVIHAKLEMKTSASSVGCLFASPVSAAATDVAPRTQHTATCLTSAGELVVFAGGDRGSVPVDDQKVHLYEVKTRRWLVVEVRDEDKAPCRRMGHLMLPLPPPLLSQDLHSVTTATLYVHGGMAGNNFFDDLFCLSIEKISSENETRLVGEWQNIRIAVAQEGHWPSPRAGHGGAFIRSSSSSFRFFIFGGVNADGPLNDLQYFDKESMQWTIVMPSQGEVPQPRLDFAFTTLRLKIPYRKLTPQSGLDSKDPSTEKKQVGERVVLIFFGFWKESFVWRNYLFIHGGMDAGHEIFHDAYLCCLNDA</sequence>